<evidence type="ECO:0000256" key="7">
    <source>
        <dbReference type="ARBA" id="ARBA00023136"/>
    </source>
</evidence>
<keyword evidence="7 8" id="KW-0472">Membrane</keyword>
<feature type="transmembrane region" description="Helical" evidence="8">
    <location>
        <begin position="6"/>
        <end position="25"/>
    </location>
</feature>
<evidence type="ECO:0000256" key="4">
    <source>
        <dbReference type="ARBA" id="ARBA00022475"/>
    </source>
</evidence>
<keyword evidence="5 8" id="KW-0812">Transmembrane</keyword>
<proteinExistence type="inferred from homology"/>
<dbReference type="GO" id="GO:0005886">
    <property type="term" value="C:plasma membrane"/>
    <property type="evidence" value="ECO:0007669"/>
    <property type="project" value="UniProtKB-SubCell"/>
</dbReference>
<comment type="subcellular location">
    <subcellularLocation>
        <location evidence="1">Cell membrane</location>
        <topology evidence="1">Multi-pass membrane protein</topology>
    </subcellularLocation>
</comment>
<evidence type="ECO:0008006" key="11">
    <source>
        <dbReference type="Google" id="ProtNLM"/>
    </source>
</evidence>
<keyword evidence="10" id="KW-1185">Reference proteome</keyword>
<feature type="transmembrane region" description="Helical" evidence="8">
    <location>
        <begin position="130"/>
        <end position="150"/>
    </location>
</feature>
<reference evidence="9 10" key="1">
    <citation type="submission" date="2019-03" db="EMBL/GenBank/DDBJ databases">
        <title>Genomic Encyclopedia of Type Strains, Phase IV (KMG-IV): sequencing the most valuable type-strain genomes for metagenomic binning, comparative biology and taxonomic classification.</title>
        <authorList>
            <person name="Goeker M."/>
        </authorList>
    </citation>
    <scope>NUCLEOTIDE SEQUENCE [LARGE SCALE GENOMIC DNA]</scope>
    <source>
        <strain evidence="9 10">DSM 20467</strain>
    </source>
</reference>
<evidence type="ECO:0000256" key="3">
    <source>
        <dbReference type="ARBA" id="ARBA00022448"/>
    </source>
</evidence>
<dbReference type="Proteomes" id="UP000295188">
    <property type="component" value="Unassembled WGS sequence"/>
</dbReference>
<dbReference type="EMBL" id="SMAA01000001">
    <property type="protein sequence ID" value="TCS81923.1"/>
    <property type="molecule type" value="Genomic_DNA"/>
</dbReference>
<keyword evidence="6 8" id="KW-1133">Transmembrane helix</keyword>
<feature type="transmembrane region" description="Helical" evidence="8">
    <location>
        <begin position="234"/>
        <end position="256"/>
    </location>
</feature>
<feature type="transmembrane region" description="Helical" evidence="8">
    <location>
        <begin position="67"/>
        <end position="89"/>
    </location>
</feature>
<feature type="transmembrane region" description="Helical" evidence="8">
    <location>
        <begin position="203"/>
        <end position="222"/>
    </location>
</feature>
<evidence type="ECO:0000256" key="8">
    <source>
        <dbReference type="SAM" id="Phobius"/>
    </source>
</evidence>
<evidence type="ECO:0000313" key="10">
    <source>
        <dbReference type="Proteomes" id="UP000295188"/>
    </source>
</evidence>
<comment type="caution">
    <text evidence="9">The sequence shown here is derived from an EMBL/GenBank/DDBJ whole genome shotgun (WGS) entry which is preliminary data.</text>
</comment>
<gene>
    <name evidence="9" type="ORF">EDC37_10194</name>
</gene>
<dbReference type="RefSeq" id="WP_132546907.1">
    <property type="nucleotide sequence ID" value="NZ_SMAA01000001.1"/>
</dbReference>
<accession>A0A4R3KFS6</accession>
<protein>
    <recommendedName>
        <fullName evidence="11">Malate permease</fullName>
    </recommendedName>
</protein>
<feature type="transmembrane region" description="Helical" evidence="8">
    <location>
        <begin position="291"/>
        <end position="313"/>
    </location>
</feature>
<dbReference type="GO" id="GO:0055085">
    <property type="term" value="P:transmembrane transport"/>
    <property type="evidence" value="ECO:0007669"/>
    <property type="project" value="InterPro"/>
</dbReference>
<feature type="transmembrane region" description="Helical" evidence="8">
    <location>
        <begin position="171"/>
        <end position="191"/>
    </location>
</feature>
<dbReference type="Gene3D" id="1.20.1530.20">
    <property type="match status" value="1"/>
</dbReference>
<dbReference type="PANTHER" id="PTHR36838">
    <property type="entry name" value="AUXIN EFFLUX CARRIER FAMILY PROTEIN"/>
    <property type="match status" value="1"/>
</dbReference>
<organism evidence="9 10">
    <name type="scientific">Pectinatus cerevisiiphilus</name>
    <dbReference type="NCBI Taxonomy" id="86956"/>
    <lineage>
        <taxon>Bacteria</taxon>
        <taxon>Bacillati</taxon>
        <taxon>Bacillota</taxon>
        <taxon>Negativicutes</taxon>
        <taxon>Selenomonadales</taxon>
        <taxon>Selenomonadaceae</taxon>
        <taxon>Pectinatus</taxon>
    </lineage>
</organism>
<keyword evidence="3" id="KW-0813">Transport</keyword>
<dbReference type="InterPro" id="IPR004776">
    <property type="entry name" value="Mem_transp_PIN-like"/>
</dbReference>
<sequence length="317" mass="35608">MSVFLHAIEGVITLLLMGLSGWYMSYKGWIDENNRALLPKLVNYISLPLFFIYNLTTTFSKDQLEHLITGAAIPFLSMIICYFLSLLFVRILHIKHGHRGTFSASFTNSNSIFVGVPVTLALFGEKALPYALLFFFANTTFFWTIGNASIQSDANKSSSWKDYMTVATLKKIFSAPICGFLISVFFILTDIKLPPFLMDTAKYLGNMTTPIALIFIGATLYSMDFKKLKFDRDLNGVLLGRFIAAPIVTYIVGSFFPIPELMFKDFIVMSSLPAMIQTVVLSSLYKTDLEYATVIVSITTILSIITIPIYMVLLSYM</sequence>
<evidence type="ECO:0000313" key="9">
    <source>
        <dbReference type="EMBL" id="TCS81923.1"/>
    </source>
</evidence>
<feature type="transmembrane region" description="Helical" evidence="8">
    <location>
        <begin position="37"/>
        <end position="55"/>
    </location>
</feature>
<evidence type="ECO:0000256" key="2">
    <source>
        <dbReference type="ARBA" id="ARBA00010145"/>
    </source>
</evidence>
<dbReference type="AlphaFoldDB" id="A0A4R3KFS6"/>
<evidence type="ECO:0000256" key="1">
    <source>
        <dbReference type="ARBA" id="ARBA00004651"/>
    </source>
</evidence>
<feature type="transmembrane region" description="Helical" evidence="8">
    <location>
        <begin position="101"/>
        <end position="124"/>
    </location>
</feature>
<evidence type="ECO:0000256" key="5">
    <source>
        <dbReference type="ARBA" id="ARBA00022692"/>
    </source>
</evidence>
<dbReference type="Pfam" id="PF03547">
    <property type="entry name" value="Mem_trans"/>
    <property type="match status" value="1"/>
</dbReference>
<name>A0A4R3KFS6_9FIRM</name>
<comment type="similarity">
    <text evidence="2">Belongs to the auxin efflux carrier (TC 2.A.69) family.</text>
</comment>
<dbReference type="PANTHER" id="PTHR36838:SF1">
    <property type="entry name" value="SLR1864 PROTEIN"/>
    <property type="match status" value="1"/>
</dbReference>
<dbReference type="InterPro" id="IPR038770">
    <property type="entry name" value="Na+/solute_symporter_sf"/>
</dbReference>
<dbReference type="OrthoDB" id="9798064at2"/>
<feature type="transmembrane region" description="Helical" evidence="8">
    <location>
        <begin position="262"/>
        <end position="284"/>
    </location>
</feature>
<evidence type="ECO:0000256" key="6">
    <source>
        <dbReference type="ARBA" id="ARBA00022989"/>
    </source>
</evidence>
<keyword evidence="4" id="KW-1003">Cell membrane</keyword>